<evidence type="ECO:0000256" key="1">
    <source>
        <dbReference type="SAM" id="Phobius"/>
    </source>
</evidence>
<keyword evidence="1" id="KW-0812">Transmembrane</keyword>
<dbReference type="EMBL" id="FTOU01000010">
    <property type="protein sequence ID" value="SIS96818.1"/>
    <property type="molecule type" value="Genomic_DNA"/>
</dbReference>
<feature type="transmembrane region" description="Helical" evidence="1">
    <location>
        <begin position="51"/>
        <end position="73"/>
    </location>
</feature>
<evidence type="ECO:0000313" key="2">
    <source>
        <dbReference type="EMBL" id="SIS96818.1"/>
    </source>
</evidence>
<comment type="caution">
    <text evidence="2">The sequence shown here is derived from an EMBL/GenBank/DDBJ whole genome shotgun (WGS) entry which is preliminary data.</text>
</comment>
<proteinExistence type="predicted"/>
<organism evidence="2 3">
    <name type="scientific">Paracoccus saliphilus</name>
    <dbReference type="NCBI Taxonomy" id="405559"/>
    <lineage>
        <taxon>Bacteria</taxon>
        <taxon>Pseudomonadati</taxon>
        <taxon>Pseudomonadota</taxon>
        <taxon>Alphaproteobacteria</taxon>
        <taxon>Rhodobacterales</taxon>
        <taxon>Paracoccaceae</taxon>
        <taxon>Paracoccus</taxon>
    </lineage>
</organism>
<name>A0AA46A6F0_9RHOB</name>
<gene>
    <name evidence="2" type="ORF">SAMN05421772_110114</name>
</gene>
<dbReference type="AlphaFoldDB" id="A0AA46A6F0"/>
<evidence type="ECO:0000313" key="3">
    <source>
        <dbReference type="Proteomes" id="UP000186216"/>
    </source>
</evidence>
<dbReference type="Proteomes" id="UP000186216">
    <property type="component" value="Unassembled WGS sequence"/>
</dbReference>
<accession>A0AA46A6F0</accession>
<sequence>MERVRYMKVLSSLDWHDEDVGPSIPAAYRRSYAEQNAMVSREYWQEFKRSIYFLPACVGTVALIFGFMLGIVLF</sequence>
<reference evidence="2 3" key="1">
    <citation type="submission" date="2017-01" db="EMBL/GenBank/DDBJ databases">
        <authorList>
            <person name="Varghese N."/>
            <person name="Submissions S."/>
        </authorList>
    </citation>
    <scope>NUCLEOTIDE SEQUENCE [LARGE SCALE GENOMIC DNA]</scope>
    <source>
        <strain evidence="2 3">DSM 18447</strain>
    </source>
</reference>
<protein>
    <submittedName>
        <fullName evidence="2">Uncharacterized protein</fullName>
    </submittedName>
</protein>
<keyword evidence="1" id="KW-0472">Membrane</keyword>
<keyword evidence="1" id="KW-1133">Transmembrane helix</keyword>